<comment type="caution">
    <text evidence="2">The sequence shown here is derived from an EMBL/GenBank/DDBJ whole genome shotgun (WGS) entry which is preliminary data.</text>
</comment>
<feature type="region of interest" description="Disordered" evidence="1">
    <location>
        <begin position="39"/>
        <end position="72"/>
    </location>
</feature>
<sequence>MLETGLILTGVGTYDEDVHFALDRVKPRRWLRTCEVHSMGRHRSRELTDCDSDDRNPGHEDDCDRGAGESED</sequence>
<accession>A0ABQ6K140</accession>
<keyword evidence="3" id="KW-1185">Reference proteome</keyword>
<name>A0ABQ6K140_9MICO</name>
<feature type="compositionally biased region" description="Basic and acidic residues" evidence="1">
    <location>
        <begin position="45"/>
        <end position="72"/>
    </location>
</feature>
<dbReference type="Proteomes" id="UP001157034">
    <property type="component" value="Unassembled WGS sequence"/>
</dbReference>
<proteinExistence type="predicted"/>
<evidence type="ECO:0000256" key="1">
    <source>
        <dbReference type="SAM" id="MobiDB-lite"/>
    </source>
</evidence>
<gene>
    <name evidence="2" type="ORF">GCM10025881_01270</name>
</gene>
<protein>
    <submittedName>
        <fullName evidence="2">Uncharacterized protein</fullName>
    </submittedName>
</protein>
<dbReference type="EMBL" id="BSVB01000001">
    <property type="protein sequence ID" value="GMA93303.1"/>
    <property type="molecule type" value="Genomic_DNA"/>
</dbReference>
<evidence type="ECO:0000313" key="3">
    <source>
        <dbReference type="Proteomes" id="UP001157034"/>
    </source>
</evidence>
<reference evidence="3" key="1">
    <citation type="journal article" date="2019" name="Int. J. Syst. Evol. Microbiol.">
        <title>The Global Catalogue of Microorganisms (GCM) 10K type strain sequencing project: providing services to taxonomists for standard genome sequencing and annotation.</title>
        <authorList>
            <consortium name="The Broad Institute Genomics Platform"/>
            <consortium name="The Broad Institute Genome Sequencing Center for Infectious Disease"/>
            <person name="Wu L."/>
            <person name="Ma J."/>
        </authorList>
    </citation>
    <scope>NUCLEOTIDE SEQUENCE [LARGE SCALE GENOMIC DNA]</scope>
    <source>
        <strain evidence="3">NBRC 108894</strain>
    </source>
</reference>
<organism evidence="2 3">
    <name type="scientific">Pseudolysinimonas kribbensis</name>
    <dbReference type="NCBI Taxonomy" id="433641"/>
    <lineage>
        <taxon>Bacteria</taxon>
        <taxon>Bacillati</taxon>
        <taxon>Actinomycetota</taxon>
        <taxon>Actinomycetes</taxon>
        <taxon>Micrococcales</taxon>
        <taxon>Microbacteriaceae</taxon>
        <taxon>Pseudolysinimonas</taxon>
    </lineage>
</organism>
<evidence type="ECO:0000313" key="2">
    <source>
        <dbReference type="EMBL" id="GMA93303.1"/>
    </source>
</evidence>